<dbReference type="KEGG" id="smo:SELMODRAFT_129268"/>
<dbReference type="PROSITE" id="PS51519">
    <property type="entry name" value="RWP_RK"/>
    <property type="match status" value="1"/>
</dbReference>
<accession>D8SK84</accession>
<dbReference type="PANTHER" id="PTHR46373:SF5">
    <property type="entry name" value="RWP-RK DOMAIN PROTEIN"/>
    <property type="match status" value="1"/>
</dbReference>
<dbReference type="EMBL" id="GL377658">
    <property type="protein sequence ID" value="EFJ09812.1"/>
    <property type="molecule type" value="Genomic_DNA"/>
</dbReference>
<dbReference type="InterPro" id="IPR003035">
    <property type="entry name" value="RWP-RK_dom"/>
</dbReference>
<evidence type="ECO:0000256" key="5">
    <source>
        <dbReference type="ARBA" id="ARBA00023163"/>
    </source>
</evidence>
<dbReference type="OrthoDB" id="6270329at2759"/>
<proteinExistence type="predicted"/>
<evidence type="ECO:0000313" key="8">
    <source>
        <dbReference type="EMBL" id="EFJ09812.1"/>
    </source>
</evidence>
<evidence type="ECO:0000256" key="4">
    <source>
        <dbReference type="ARBA" id="ARBA00023125"/>
    </source>
</evidence>
<evidence type="ECO:0000259" key="7">
    <source>
        <dbReference type="PROSITE" id="PS51519"/>
    </source>
</evidence>
<keyword evidence="3" id="KW-0175">Coiled coil</keyword>
<keyword evidence="4" id="KW-0238">DNA-binding</keyword>
<evidence type="ECO:0000313" key="10">
    <source>
        <dbReference type="Proteomes" id="UP000001514"/>
    </source>
</evidence>
<evidence type="ECO:0000313" key="9">
    <source>
        <dbReference type="EMBL" id="EFJ15183.1"/>
    </source>
</evidence>
<dbReference type="KEGG" id="smo:SELMODRAFT_118783"/>
<dbReference type="Gramene" id="EFJ15183">
    <property type="protein sequence ID" value="EFJ15183"/>
    <property type="gene ID" value="SELMODRAFT_118783"/>
</dbReference>
<evidence type="ECO:0000256" key="3">
    <source>
        <dbReference type="ARBA" id="ARBA00023054"/>
    </source>
</evidence>
<keyword evidence="6" id="KW-0539">Nucleus</keyword>
<dbReference type="AlphaFoldDB" id="D8SK84"/>
<comment type="function">
    <text evidence="1">Putative transcription factor.</text>
</comment>
<gene>
    <name evidence="9" type="ORF">SELMODRAFT_118783</name>
    <name evidence="8" type="ORF">SELMODRAFT_129268</name>
</gene>
<dbReference type="GO" id="GO:0003677">
    <property type="term" value="F:DNA binding"/>
    <property type="evidence" value="ECO:0007669"/>
    <property type="project" value="UniProtKB-KW"/>
</dbReference>
<reference evidence="9 10" key="1">
    <citation type="journal article" date="2011" name="Science">
        <title>The Selaginella genome identifies genetic changes associated with the evolution of vascular plants.</title>
        <authorList>
            <person name="Banks J.A."/>
            <person name="Nishiyama T."/>
            <person name="Hasebe M."/>
            <person name="Bowman J.L."/>
            <person name="Gribskov M."/>
            <person name="dePamphilis C."/>
            <person name="Albert V.A."/>
            <person name="Aono N."/>
            <person name="Aoyama T."/>
            <person name="Ambrose B.A."/>
            <person name="Ashton N.W."/>
            <person name="Axtell M.J."/>
            <person name="Barker E."/>
            <person name="Barker M.S."/>
            <person name="Bennetzen J.L."/>
            <person name="Bonawitz N.D."/>
            <person name="Chapple C."/>
            <person name="Cheng C."/>
            <person name="Correa L.G."/>
            <person name="Dacre M."/>
            <person name="DeBarry J."/>
            <person name="Dreyer I."/>
            <person name="Elias M."/>
            <person name="Engstrom E.M."/>
            <person name="Estelle M."/>
            <person name="Feng L."/>
            <person name="Finet C."/>
            <person name="Floyd S.K."/>
            <person name="Frommer W.B."/>
            <person name="Fujita T."/>
            <person name="Gramzow L."/>
            <person name="Gutensohn M."/>
            <person name="Harholt J."/>
            <person name="Hattori M."/>
            <person name="Heyl A."/>
            <person name="Hirai T."/>
            <person name="Hiwatashi Y."/>
            <person name="Ishikawa M."/>
            <person name="Iwata M."/>
            <person name="Karol K.G."/>
            <person name="Koehler B."/>
            <person name="Kolukisaoglu U."/>
            <person name="Kubo M."/>
            <person name="Kurata T."/>
            <person name="Lalonde S."/>
            <person name="Li K."/>
            <person name="Li Y."/>
            <person name="Litt A."/>
            <person name="Lyons E."/>
            <person name="Manning G."/>
            <person name="Maruyama T."/>
            <person name="Michael T.P."/>
            <person name="Mikami K."/>
            <person name="Miyazaki S."/>
            <person name="Morinaga S."/>
            <person name="Murata T."/>
            <person name="Mueller-Roeber B."/>
            <person name="Nelson D.R."/>
            <person name="Obara M."/>
            <person name="Oguri Y."/>
            <person name="Olmstead R.G."/>
            <person name="Onodera N."/>
            <person name="Petersen B.L."/>
            <person name="Pils B."/>
            <person name="Prigge M."/>
            <person name="Rensing S.A."/>
            <person name="Riano-Pachon D.M."/>
            <person name="Roberts A.W."/>
            <person name="Sato Y."/>
            <person name="Scheller H.V."/>
            <person name="Schulz B."/>
            <person name="Schulz C."/>
            <person name="Shakirov E.V."/>
            <person name="Shibagaki N."/>
            <person name="Shinohara N."/>
            <person name="Shippen D.E."/>
            <person name="Soerensen I."/>
            <person name="Sotooka R."/>
            <person name="Sugimoto N."/>
            <person name="Sugita M."/>
            <person name="Sumikawa N."/>
            <person name="Tanurdzic M."/>
            <person name="Theissen G."/>
            <person name="Ulvskov P."/>
            <person name="Wakazuki S."/>
            <person name="Weng J.K."/>
            <person name="Willats W.W."/>
            <person name="Wipf D."/>
            <person name="Wolf P.G."/>
            <person name="Yang L."/>
            <person name="Zimmer A.D."/>
            <person name="Zhu Q."/>
            <person name="Mitros T."/>
            <person name="Hellsten U."/>
            <person name="Loque D."/>
            <person name="Otillar R."/>
            <person name="Salamov A."/>
            <person name="Schmutz J."/>
            <person name="Shapiro H."/>
            <person name="Lindquist E."/>
            <person name="Lucas S."/>
            <person name="Rokhsar D."/>
            <person name="Grigoriev I.V."/>
        </authorList>
    </citation>
    <scope>NUCLEOTIDE SEQUENCE [LARGE SCALE GENOMIC DNA]</scope>
</reference>
<dbReference type="InParanoid" id="D8SK84"/>
<dbReference type="GO" id="GO:0003700">
    <property type="term" value="F:DNA-binding transcription factor activity"/>
    <property type="evidence" value="ECO:0007669"/>
    <property type="project" value="InterPro"/>
</dbReference>
<dbReference type="Gramene" id="EFJ09812">
    <property type="protein sequence ID" value="EFJ09812"/>
    <property type="gene ID" value="SELMODRAFT_129268"/>
</dbReference>
<dbReference type="STRING" id="88036.D8SK84"/>
<dbReference type="eggNOG" id="ENOG502S030">
    <property type="taxonomic scope" value="Eukaryota"/>
</dbReference>
<protein>
    <recommendedName>
        <fullName evidence="7">RWP-RK domain-containing protein</fullName>
    </recommendedName>
</protein>
<feature type="domain" description="RWP-RK" evidence="7">
    <location>
        <begin position="1"/>
        <end position="65"/>
    </location>
</feature>
<organism evidence="10">
    <name type="scientific">Selaginella moellendorffii</name>
    <name type="common">Spikemoss</name>
    <dbReference type="NCBI Taxonomy" id="88036"/>
    <lineage>
        <taxon>Eukaryota</taxon>
        <taxon>Viridiplantae</taxon>
        <taxon>Streptophyta</taxon>
        <taxon>Embryophyta</taxon>
        <taxon>Tracheophyta</taxon>
        <taxon>Lycopodiopsida</taxon>
        <taxon>Selaginellales</taxon>
        <taxon>Selaginellaceae</taxon>
        <taxon>Selaginella</taxon>
    </lineage>
</organism>
<name>D8SK84_SELML</name>
<keyword evidence="5" id="KW-0804">Transcription</keyword>
<dbReference type="PANTHER" id="PTHR46373">
    <property type="entry name" value="PROTEIN RKD4"/>
    <property type="match status" value="1"/>
</dbReference>
<dbReference type="Pfam" id="PF02042">
    <property type="entry name" value="RWP-RK"/>
    <property type="match status" value="1"/>
</dbReference>
<feature type="non-terminal residue" evidence="9">
    <location>
        <position position="1"/>
    </location>
</feature>
<dbReference type="HOGENOM" id="CLU_204277_0_0_1"/>
<dbReference type="EMBL" id="GL377624">
    <property type="protein sequence ID" value="EFJ15183.1"/>
    <property type="molecule type" value="Genomic_DNA"/>
</dbReference>
<evidence type="ECO:0000256" key="1">
    <source>
        <dbReference type="ARBA" id="ARBA00004049"/>
    </source>
</evidence>
<dbReference type="Proteomes" id="UP000001514">
    <property type="component" value="Unassembled WGS sequence"/>
</dbReference>
<evidence type="ECO:0000256" key="6">
    <source>
        <dbReference type="ARBA" id="ARBA00023242"/>
    </source>
</evidence>
<dbReference type="InterPro" id="IPR044607">
    <property type="entry name" value="RKD-like"/>
</dbReference>
<keyword evidence="10" id="KW-1185">Reference proteome</keyword>
<evidence type="ECO:0000256" key="2">
    <source>
        <dbReference type="ARBA" id="ARBA00023015"/>
    </source>
</evidence>
<keyword evidence="2" id="KW-0805">Transcription regulation</keyword>
<sequence length="65" mass="7722">QRERTGKLKMSDLAQHFHLPINAAAKELGICPTVLKKICRRNGMRRWPHRKVSDVITSSRWQHWF</sequence>